<name>A0A951PE62_9CYAN</name>
<dbReference type="SMART" id="SM00267">
    <property type="entry name" value="GGDEF"/>
    <property type="match status" value="1"/>
</dbReference>
<dbReference type="FunFam" id="3.20.20.450:FF:000001">
    <property type="entry name" value="Cyclic di-GMP phosphodiesterase yahA"/>
    <property type="match status" value="1"/>
</dbReference>
<dbReference type="SUPFAM" id="SSF55073">
    <property type="entry name" value="Nucleotide cyclase"/>
    <property type="match status" value="1"/>
</dbReference>
<dbReference type="PROSITE" id="PS50110">
    <property type="entry name" value="RESPONSE_REGULATORY"/>
    <property type="match status" value="1"/>
</dbReference>
<dbReference type="Proteomes" id="UP000707356">
    <property type="component" value="Unassembled WGS sequence"/>
</dbReference>
<dbReference type="Pfam" id="PF00072">
    <property type="entry name" value="Response_reg"/>
    <property type="match status" value="1"/>
</dbReference>
<dbReference type="EMBL" id="JAHHHV010000079">
    <property type="protein sequence ID" value="MBW4467697.1"/>
    <property type="molecule type" value="Genomic_DNA"/>
</dbReference>
<dbReference type="PROSITE" id="PS50887">
    <property type="entry name" value="GGDEF"/>
    <property type="match status" value="1"/>
</dbReference>
<proteinExistence type="predicted"/>
<dbReference type="InterPro" id="IPR035919">
    <property type="entry name" value="EAL_sf"/>
</dbReference>
<dbReference type="Pfam" id="PF00990">
    <property type="entry name" value="GGDEF"/>
    <property type="match status" value="1"/>
</dbReference>
<dbReference type="InterPro" id="IPR043128">
    <property type="entry name" value="Rev_trsase/Diguanyl_cyclase"/>
</dbReference>
<reference evidence="5" key="1">
    <citation type="submission" date="2021-05" db="EMBL/GenBank/DDBJ databases">
        <authorList>
            <person name="Pietrasiak N."/>
            <person name="Ward R."/>
            <person name="Stajich J.E."/>
            <person name="Kurbessoian T."/>
        </authorList>
    </citation>
    <scope>NUCLEOTIDE SEQUENCE</scope>
    <source>
        <strain evidence="5">GSE-TBD4-15B</strain>
    </source>
</reference>
<dbReference type="Gene3D" id="3.20.20.450">
    <property type="entry name" value="EAL domain"/>
    <property type="match status" value="1"/>
</dbReference>
<evidence type="ECO:0000313" key="6">
    <source>
        <dbReference type="Proteomes" id="UP000707356"/>
    </source>
</evidence>
<protein>
    <submittedName>
        <fullName evidence="5">EAL domain-containing protein</fullName>
    </submittedName>
</protein>
<dbReference type="Gene3D" id="3.30.70.270">
    <property type="match status" value="1"/>
</dbReference>
<dbReference type="SUPFAM" id="SSF52172">
    <property type="entry name" value="CheY-like"/>
    <property type="match status" value="1"/>
</dbReference>
<gene>
    <name evidence="5" type="ORF">KME07_19900</name>
</gene>
<feature type="domain" description="EAL" evidence="3">
    <location>
        <begin position="337"/>
        <end position="591"/>
    </location>
</feature>
<dbReference type="InterPro" id="IPR000160">
    <property type="entry name" value="GGDEF_dom"/>
</dbReference>
<reference evidence="5" key="2">
    <citation type="journal article" date="2022" name="Microbiol. Resour. Announc.">
        <title>Metagenome Sequencing to Explore Phylogenomics of Terrestrial Cyanobacteria.</title>
        <authorList>
            <person name="Ward R.D."/>
            <person name="Stajich J.E."/>
            <person name="Johansen J.R."/>
            <person name="Huntemann M."/>
            <person name="Clum A."/>
            <person name="Foster B."/>
            <person name="Foster B."/>
            <person name="Roux S."/>
            <person name="Palaniappan K."/>
            <person name="Varghese N."/>
            <person name="Mukherjee S."/>
            <person name="Reddy T.B.K."/>
            <person name="Daum C."/>
            <person name="Copeland A."/>
            <person name="Chen I.A."/>
            <person name="Ivanova N.N."/>
            <person name="Kyrpides N.C."/>
            <person name="Shapiro N."/>
            <person name="Eloe-Fadrosh E.A."/>
            <person name="Pietrasiak N."/>
        </authorList>
    </citation>
    <scope>NUCLEOTIDE SEQUENCE</scope>
    <source>
        <strain evidence="5">GSE-TBD4-15B</strain>
    </source>
</reference>
<organism evidence="5 6">
    <name type="scientific">Pegethrix bostrychoides GSE-TBD4-15B</name>
    <dbReference type="NCBI Taxonomy" id="2839662"/>
    <lineage>
        <taxon>Bacteria</taxon>
        <taxon>Bacillati</taxon>
        <taxon>Cyanobacteriota</taxon>
        <taxon>Cyanophyceae</taxon>
        <taxon>Oculatellales</taxon>
        <taxon>Oculatellaceae</taxon>
        <taxon>Pegethrix</taxon>
    </lineage>
</organism>
<sequence>MTNSVPEIVRLQAKVLIVEDELVVAENIARNLSKQGYIAVDIVDTGEDAVLQAKNTCPDIVLMDIMLQGELDGIDAAGIIRQELNLPVVYMTAYADDTTLERAKQTEPYGYLVKPFKPYDLRTTIEIALQKHRTDSAMQAEYLAQLAQAETKLTQLTHRDLLTQLPTWSVLQAAFEQRVEQMHGAVTFAESKNPPLIPVFCVGLDRFHRISNHWGYKVSDDLLQAITDRITACMGESGKLARTDMSEFALIMESVEHKSQAEIMAQALLKSIAAPFWVNDQEIFITASIGIALYGRDAEQADALLRRSRRIMHHTQQQGGNSYRFFSRLLRSDTIDRLVLESDLHHALERQELLLHYQPKVNLRNGKVTGAEALLRWQHPKQGMVSPAVFIPIAEESGLIEPIGEWVIQTACQQLRDWQLERVPPIKIAVNLSSCQFSQPQFHQRIRQILQQTQVNPIWLELELTESTLIQNVELTMHRLQMLKALGLQIAIDDFGTGYSSLSNLYRFPFDILKLDRSFVQDIHANPKNAAIATAIITMAHQLNLKVVAEGVETINELAFLFEKQCDEIQGFLFSKPLPPLEFAALLRSGKRMKSLPTRES</sequence>
<evidence type="ECO:0000313" key="5">
    <source>
        <dbReference type="EMBL" id="MBW4467697.1"/>
    </source>
</evidence>
<dbReference type="Pfam" id="PF00563">
    <property type="entry name" value="EAL"/>
    <property type="match status" value="1"/>
</dbReference>
<evidence type="ECO:0000256" key="1">
    <source>
        <dbReference type="PROSITE-ProRule" id="PRU00169"/>
    </source>
</evidence>
<dbReference type="SMART" id="SM00448">
    <property type="entry name" value="REC"/>
    <property type="match status" value="1"/>
</dbReference>
<dbReference type="NCBIfam" id="TIGR00254">
    <property type="entry name" value="GGDEF"/>
    <property type="match status" value="1"/>
</dbReference>
<dbReference type="InterPro" id="IPR011006">
    <property type="entry name" value="CheY-like_superfamily"/>
</dbReference>
<evidence type="ECO:0000259" key="4">
    <source>
        <dbReference type="PROSITE" id="PS50887"/>
    </source>
</evidence>
<dbReference type="SUPFAM" id="SSF141868">
    <property type="entry name" value="EAL domain-like"/>
    <property type="match status" value="1"/>
</dbReference>
<dbReference type="AlphaFoldDB" id="A0A951PE62"/>
<evidence type="ECO:0000259" key="3">
    <source>
        <dbReference type="PROSITE" id="PS50883"/>
    </source>
</evidence>
<feature type="modified residue" description="4-aspartylphosphate" evidence="1">
    <location>
        <position position="64"/>
    </location>
</feature>
<dbReference type="PANTHER" id="PTHR33121">
    <property type="entry name" value="CYCLIC DI-GMP PHOSPHODIESTERASE PDEF"/>
    <property type="match status" value="1"/>
</dbReference>
<dbReference type="SMART" id="SM00052">
    <property type="entry name" value="EAL"/>
    <property type="match status" value="1"/>
</dbReference>
<dbReference type="Gene3D" id="3.40.50.2300">
    <property type="match status" value="1"/>
</dbReference>
<dbReference type="GO" id="GO:0000160">
    <property type="term" value="P:phosphorelay signal transduction system"/>
    <property type="evidence" value="ECO:0007669"/>
    <property type="project" value="InterPro"/>
</dbReference>
<comment type="caution">
    <text evidence="5">The sequence shown here is derived from an EMBL/GenBank/DDBJ whole genome shotgun (WGS) entry which is preliminary data.</text>
</comment>
<dbReference type="InterPro" id="IPR050706">
    <property type="entry name" value="Cyclic-di-GMP_PDE-like"/>
</dbReference>
<dbReference type="InterPro" id="IPR001789">
    <property type="entry name" value="Sig_transdc_resp-reg_receiver"/>
</dbReference>
<dbReference type="CDD" id="cd17534">
    <property type="entry name" value="REC_DC-like"/>
    <property type="match status" value="1"/>
</dbReference>
<keyword evidence="1" id="KW-0597">Phosphoprotein</keyword>
<dbReference type="PANTHER" id="PTHR33121:SF70">
    <property type="entry name" value="SIGNALING PROTEIN YKOW"/>
    <property type="match status" value="1"/>
</dbReference>
<dbReference type="GO" id="GO:0071111">
    <property type="term" value="F:cyclic-guanylate-specific phosphodiesterase activity"/>
    <property type="evidence" value="ECO:0007669"/>
    <property type="project" value="InterPro"/>
</dbReference>
<accession>A0A951PE62</accession>
<evidence type="ECO:0000259" key="2">
    <source>
        <dbReference type="PROSITE" id="PS50110"/>
    </source>
</evidence>
<dbReference type="InterPro" id="IPR001633">
    <property type="entry name" value="EAL_dom"/>
</dbReference>
<dbReference type="PROSITE" id="PS50883">
    <property type="entry name" value="EAL"/>
    <property type="match status" value="1"/>
</dbReference>
<dbReference type="CDD" id="cd01949">
    <property type="entry name" value="GGDEF"/>
    <property type="match status" value="1"/>
</dbReference>
<feature type="domain" description="GGDEF" evidence="4">
    <location>
        <begin position="195"/>
        <end position="328"/>
    </location>
</feature>
<feature type="domain" description="Response regulatory" evidence="2">
    <location>
        <begin position="14"/>
        <end position="129"/>
    </location>
</feature>
<dbReference type="InterPro" id="IPR029787">
    <property type="entry name" value="Nucleotide_cyclase"/>
</dbReference>
<dbReference type="CDD" id="cd01948">
    <property type="entry name" value="EAL"/>
    <property type="match status" value="1"/>
</dbReference>